<feature type="transmembrane region" description="Helical" evidence="1">
    <location>
        <begin position="305"/>
        <end position="323"/>
    </location>
</feature>
<keyword evidence="1" id="KW-0472">Membrane</keyword>
<accession>A0A4P2Q490</accession>
<evidence type="ECO:0000256" key="2">
    <source>
        <dbReference type="SAM" id="SignalP"/>
    </source>
</evidence>
<keyword evidence="2" id="KW-0732">Signal</keyword>
<name>A0A4P2Q490_SORCE</name>
<keyword evidence="1" id="KW-0812">Transmembrane</keyword>
<dbReference type="EMBL" id="CP012670">
    <property type="protein sequence ID" value="AUX23818.1"/>
    <property type="molecule type" value="Genomic_DNA"/>
</dbReference>
<evidence type="ECO:0000256" key="1">
    <source>
        <dbReference type="SAM" id="Phobius"/>
    </source>
</evidence>
<feature type="domain" description="PEGA" evidence="3">
    <location>
        <begin position="168"/>
        <end position="225"/>
    </location>
</feature>
<reference evidence="4 5" key="1">
    <citation type="submission" date="2015-09" db="EMBL/GenBank/DDBJ databases">
        <title>Sorangium comparison.</title>
        <authorList>
            <person name="Zaburannyi N."/>
            <person name="Bunk B."/>
            <person name="Overmann J."/>
            <person name="Mueller R."/>
        </authorList>
    </citation>
    <scope>NUCLEOTIDE SEQUENCE [LARGE SCALE GENOMIC DNA]</scope>
    <source>
        <strain evidence="4 5">So ceGT47</strain>
    </source>
</reference>
<sequence length="351" mass="36228">MVLEIEMRRDGWPFRTGRGGCAALALMMSALWPSAALADEPATPAPSASAPATSAAAASAPATSAPATSAAAASAPSAPAPATSAAATSAAANGGSDPGVSQCIAAHAEVQRLRKAHRLIAARRTVTDCTRPQCPVPVLRECAAWIDELEKVTPSVIFNVTSESGQITGSKIVVDGQEVDLPSSGVPLSLDPGRHTYRVEQEGYRPVTREFVVFEGQRFVQLDIALVPLVAPVAPQAKARATESYRPVPALTYVLAGVGVAGAAGFAVLGMMGSSELDNLERTCMPRCKDSDVAQVEWRYMAADIALGVGAAGLAGAALTYLLRPTEERPVVVSVMPSSAGVFGSVMFRGM</sequence>
<dbReference type="InterPro" id="IPR013229">
    <property type="entry name" value="PEGA"/>
</dbReference>
<keyword evidence="1" id="KW-1133">Transmembrane helix</keyword>
<protein>
    <recommendedName>
        <fullName evidence="3">PEGA domain-containing protein</fullName>
    </recommendedName>
</protein>
<evidence type="ECO:0000313" key="4">
    <source>
        <dbReference type="EMBL" id="AUX23818.1"/>
    </source>
</evidence>
<dbReference type="Proteomes" id="UP000295781">
    <property type="component" value="Chromosome"/>
</dbReference>
<proteinExistence type="predicted"/>
<evidence type="ECO:0000313" key="5">
    <source>
        <dbReference type="Proteomes" id="UP000295781"/>
    </source>
</evidence>
<feature type="transmembrane region" description="Helical" evidence="1">
    <location>
        <begin position="329"/>
        <end position="348"/>
    </location>
</feature>
<dbReference type="AlphaFoldDB" id="A0A4P2Q490"/>
<feature type="chain" id="PRO_5021017411" description="PEGA domain-containing protein" evidence="2">
    <location>
        <begin position="39"/>
        <end position="351"/>
    </location>
</feature>
<feature type="transmembrane region" description="Helical" evidence="1">
    <location>
        <begin position="250"/>
        <end position="272"/>
    </location>
</feature>
<dbReference type="Pfam" id="PF08308">
    <property type="entry name" value="PEGA"/>
    <property type="match status" value="1"/>
</dbReference>
<gene>
    <name evidence="4" type="ORF">SOCEGT47_043480</name>
</gene>
<organism evidence="4 5">
    <name type="scientific">Sorangium cellulosum</name>
    <name type="common">Polyangium cellulosum</name>
    <dbReference type="NCBI Taxonomy" id="56"/>
    <lineage>
        <taxon>Bacteria</taxon>
        <taxon>Pseudomonadati</taxon>
        <taxon>Myxococcota</taxon>
        <taxon>Polyangia</taxon>
        <taxon>Polyangiales</taxon>
        <taxon>Polyangiaceae</taxon>
        <taxon>Sorangium</taxon>
    </lineage>
</organism>
<feature type="signal peptide" evidence="2">
    <location>
        <begin position="1"/>
        <end position="38"/>
    </location>
</feature>
<evidence type="ECO:0000259" key="3">
    <source>
        <dbReference type="Pfam" id="PF08308"/>
    </source>
</evidence>